<organism evidence="2 3">
    <name type="scientific">Isoptericola chiayiensis</name>
    <dbReference type="NCBI Taxonomy" id="579446"/>
    <lineage>
        <taxon>Bacteria</taxon>
        <taxon>Bacillati</taxon>
        <taxon>Actinomycetota</taxon>
        <taxon>Actinomycetes</taxon>
        <taxon>Micrococcales</taxon>
        <taxon>Promicromonosporaceae</taxon>
        <taxon>Isoptericola</taxon>
    </lineage>
</organism>
<dbReference type="RefSeq" id="WP_172148487.1">
    <property type="nucleotide sequence ID" value="NZ_BAABID010000004.1"/>
</dbReference>
<accession>A0ABP8Y4N9</accession>
<keyword evidence="1" id="KW-0472">Membrane</keyword>
<keyword evidence="1" id="KW-0812">Transmembrane</keyword>
<dbReference type="EMBL" id="BAABID010000004">
    <property type="protein sequence ID" value="GAA4720533.1"/>
    <property type="molecule type" value="Genomic_DNA"/>
</dbReference>
<feature type="transmembrane region" description="Helical" evidence="1">
    <location>
        <begin position="61"/>
        <end position="84"/>
    </location>
</feature>
<comment type="caution">
    <text evidence="2">The sequence shown here is derived from an EMBL/GenBank/DDBJ whole genome shotgun (WGS) entry which is preliminary data.</text>
</comment>
<keyword evidence="3" id="KW-1185">Reference proteome</keyword>
<gene>
    <name evidence="2" type="ORF">GCM10023216_06850</name>
</gene>
<protein>
    <recommendedName>
        <fullName evidence="4">Integral membrane protein</fullName>
    </recommendedName>
</protein>
<proteinExistence type="predicted"/>
<feature type="transmembrane region" description="Helical" evidence="1">
    <location>
        <begin position="104"/>
        <end position="134"/>
    </location>
</feature>
<name>A0ABP8Y4N9_9MICO</name>
<dbReference type="Proteomes" id="UP001500956">
    <property type="component" value="Unassembled WGS sequence"/>
</dbReference>
<reference evidence="3" key="1">
    <citation type="journal article" date="2019" name="Int. J. Syst. Evol. Microbiol.">
        <title>The Global Catalogue of Microorganisms (GCM) 10K type strain sequencing project: providing services to taxonomists for standard genome sequencing and annotation.</title>
        <authorList>
            <consortium name="The Broad Institute Genomics Platform"/>
            <consortium name="The Broad Institute Genome Sequencing Center for Infectious Disease"/>
            <person name="Wu L."/>
            <person name="Ma J."/>
        </authorList>
    </citation>
    <scope>NUCLEOTIDE SEQUENCE [LARGE SCALE GENOMIC DNA]</scope>
    <source>
        <strain evidence="3">JCM 18063</strain>
    </source>
</reference>
<sequence>MPGPHVAEPAPDAPSGGDGGRPPAAVVALLAGVLLEAVALAVFAGAVVVDLVRGATAGVGVSLFVIAFFAGLAWMLVAAARALWRGRRGGRAPVAGWQVFQGLIGVALLTGGAAWAVAAGAVALALAVGILVGLMTRPLVRHTID</sequence>
<keyword evidence="1" id="KW-1133">Transmembrane helix</keyword>
<feature type="transmembrane region" description="Helical" evidence="1">
    <location>
        <begin position="24"/>
        <end position="49"/>
    </location>
</feature>
<evidence type="ECO:0000313" key="3">
    <source>
        <dbReference type="Proteomes" id="UP001500956"/>
    </source>
</evidence>
<evidence type="ECO:0008006" key="4">
    <source>
        <dbReference type="Google" id="ProtNLM"/>
    </source>
</evidence>
<evidence type="ECO:0000313" key="2">
    <source>
        <dbReference type="EMBL" id="GAA4720533.1"/>
    </source>
</evidence>
<evidence type="ECO:0000256" key="1">
    <source>
        <dbReference type="SAM" id="Phobius"/>
    </source>
</evidence>